<keyword evidence="3" id="KW-1185">Reference proteome</keyword>
<accession>A0A7G5EF42</accession>
<dbReference type="EMBL" id="CP058554">
    <property type="protein sequence ID" value="QMV72617.1"/>
    <property type="molecule type" value="Genomic_DNA"/>
</dbReference>
<dbReference type="AlphaFoldDB" id="A0A7G5EF42"/>
<gene>
    <name evidence="2" type="ORF">HS961_07060</name>
</gene>
<evidence type="ECO:0000313" key="2">
    <source>
        <dbReference type="EMBL" id="QMV72617.1"/>
    </source>
</evidence>
<reference evidence="2 3" key="1">
    <citation type="journal article" date="2020" name="G3 (Bethesda)">
        <title>CeMbio - The Caenorhabditis elegans Microbiome Resource.</title>
        <authorList>
            <person name="Dirksen P."/>
            <person name="Assie A."/>
            <person name="Zimmermann J."/>
            <person name="Zhang F."/>
            <person name="Tietje A.M."/>
            <person name="Marsh S.A."/>
            <person name="Felix M.A."/>
            <person name="Shapira M."/>
            <person name="Kaleta C."/>
            <person name="Schulenburg H."/>
            <person name="Samuel B."/>
        </authorList>
    </citation>
    <scope>NUCLEOTIDE SEQUENCE [LARGE SCALE GENOMIC DNA]</scope>
    <source>
        <strain evidence="2 3">BIGb0172</strain>
    </source>
</reference>
<evidence type="ECO:0000256" key="1">
    <source>
        <dbReference type="SAM" id="MobiDB-lite"/>
    </source>
</evidence>
<evidence type="ECO:0000313" key="3">
    <source>
        <dbReference type="Proteomes" id="UP000515240"/>
    </source>
</evidence>
<name>A0A7G5EF42_9BURK</name>
<dbReference type="Proteomes" id="UP000515240">
    <property type="component" value="Chromosome"/>
</dbReference>
<proteinExistence type="predicted"/>
<feature type="region of interest" description="Disordered" evidence="1">
    <location>
        <begin position="35"/>
        <end position="62"/>
    </location>
</feature>
<protein>
    <submittedName>
        <fullName evidence="2">Uncharacterized protein</fullName>
    </submittedName>
</protein>
<organism evidence="2 3">
    <name type="scientific">Comamonas piscis</name>
    <dbReference type="NCBI Taxonomy" id="1562974"/>
    <lineage>
        <taxon>Bacteria</taxon>
        <taxon>Pseudomonadati</taxon>
        <taxon>Pseudomonadota</taxon>
        <taxon>Betaproteobacteria</taxon>
        <taxon>Burkholderiales</taxon>
        <taxon>Comamonadaceae</taxon>
        <taxon>Comamonas</taxon>
    </lineage>
</organism>
<sequence length="62" mass="6781">MSRAQNIADKNGCDLGTAQRYLDLLEDGHTRYEASVMSGMRDPDETHYSEPSTTPPGADHGN</sequence>
<dbReference type="RefSeq" id="WP_182327032.1">
    <property type="nucleotide sequence ID" value="NZ_CP058554.1"/>
</dbReference>
<dbReference type="KEGG" id="cpis:HS961_07060"/>